<name>A0A9Y4NSW3_9TELE</name>
<feature type="transmembrane region" description="Helical" evidence="6">
    <location>
        <begin position="252"/>
        <end position="275"/>
    </location>
</feature>
<gene>
    <name evidence="9" type="primary">LOC103374564</name>
</gene>
<evidence type="ECO:0000256" key="1">
    <source>
        <dbReference type="ARBA" id="ARBA00004370"/>
    </source>
</evidence>
<organism evidence="8 9">
    <name type="scientific">Stegastes partitus</name>
    <name type="common">bicolor damselfish</name>
    <dbReference type="NCBI Taxonomy" id="144197"/>
    <lineage>
        <taxon>Eukaryota</taxon>
        <taxon>Metazoa</taxon>
        <taxon>Chordata</taxon>
        <taxon>Craniata</taxon>
        <taxon>Vertebrata</taxon>
        <taxon>Euteleostomi</taxon>
        <taxon>Actinopterygii</taxon>
        <taxon>Neopterygii</taxon>
        <taxon>Teleostei</taxon>
        <taxon>Neoteleostei</taxon>
        <taxon>Acanthomorphata</taxon>
        <taxon>Ovalentaria</taxon>
        <taxon>Pomacentridae</taxon>
        <taxon>Stegastes</taxon>
    </lineage>
</organism>
<keyword evidence="4" id="KW-0325">Glycoprotein</keyword>
<evidence type="ECO:0000313" key="9">
    <source>
        <dbReference type="RefSeq" id="XP_008302892.1"/>
    </source>
</evidence>
<keyword evidence="3 6" id="KW-0472">Membrane</keyword>
<dbReference type="PANTHER" id="PTHR12080">
    <property type="entry name" value="SIGNALING LYMPHOCYTIC ACTIVATION MOLECULE"/>
    <property type="match status" value="1"/>
</dbReference>
<keyword evidence="2" id="KW-0732">Signal</keyword>
<evidence type="ECO:0000256" key="4">
    <source>
        <dbReference type="ARBA" id="ARBA00023180"/>
    </source>
</evidence>
<evidence type="ECO:0000256" key="3">
    <source>
        <dbReference type="ARBA" id="ARBA00023136"/>
    </source>
</evidence>
<proteinExistence type="predicted"/>
<dbReference type="InterPro" id="IPR013783">
    <property type="entry name" value="Ig-like_fold"/>
</dbReference>
<protein>
    <submittedName>
        <fullName evidence="9">SLAM family member 5</fullName>
    </submittedName>
</protein>
<dbReference type="GO" id="GO:0016020">
    <property type="term" value="C:membrane"/>
    <property type="evidence" value="ECO:0007669"/>
    <property type="project" value="UniProtKB-SubCell"/>
</dbReference>
<dbReference type="PANTHER" id="PTHR12080:SF48">
    <property type="entry name" value="IMMUNOGLOBULIN SUBTYPE DOMAIN-CONTAINING PROTEIN"/>
    <property type="match status" value="1"/>
</dbReference>
<evidence type="ECO:0000256" key="5">
    <source>
        <dbReference type="SAM" id="MobiDB-lite"/>
    </source>
</evidence>
<feature type="region of interest" description="Disordered" evidence="5">
    <location>
        <begin position="304"/>
        <end position="325"/>
    </location>
</feature>
<keyword evidence="6" id="KW-0812">Transmembrane</keyword>
<dbReference type="InterPro" id="IPR015631">
    <property type="entry name" value="CD2/SLAM_rcpt"/>
</dbReference>
<dbReference type="AlphaFoldDB" id="A0A9Y4NSW3"/>
<comment type="subcellular location">
    <subcellularLocation>
        <location evidence="1">Membrane</location>
    </subcellularLocation>
</comment>
<dbReference type="RefSeq" id="XP_008302892.1">
    <property type="nucleotide sequence ID" value="XM_008304670.1"/>
</dbReference>
<evidence type="ECO:0000256" key="2">
    <source>
        <dbReference type="ARBA" id="ARBA00022729"/>
    </source>
</evidence>
<dbReference type="InterPro" id="IPR036179">
    <property type="entry name" value="Ig-like_dom_sf"/>
</dbReference>
<dbReference type="Gene3D" id="2.60.40.10">
    <property type="entry name" value="Immunoglobulins"/>
    <property type="match status" value="2"/>
</dbReference>
<reference evidence="9" key="1">
    <citation type="submission" date="2025-08" db="UniProtKB">
        <authorList>
            <consortium name="RefSeq"/>
        </authorList>
    </citation>
    <scope>IDENTIFICATION</scope>
</reference>
<evidence type="ECO:0000313" key="8">
    <source>
        <dbReference type="Proteomes" id="UP000694891"/>
    </source>
</evidence>
<dbReference type="GeneID" id="103374564"/>
<feature type="domain" description="Ig-like" evidence="7">
    <location>
        <begin position="145"/>
        <end position="236"/>
    </location>
</feature>
<evidence type="ECO:0000259" key="7">
    <source>
        <dbReference type="PROSITE" id="PS50835"/>
    </source>
</evidence>
<keyword evidence="8" id="KW-1185">Reference proteome</keyword>
<dbReference type="SUPFAM" id="SSF48726">
    <property type="entry name" value="Immunoglobulin"/>
    <property type="match status" value="1"/>
</dbReference>
<dbReference type="PROSITE" id="PS50835">
    <property type="entry name" value="IG_LIKE"/>
    <property type="match status" value="1"/>
</dbReference>
<sequence>MYRGSGGTTADISISNTATQREKLAFGRKERLTSRMLDFVLLALVLGTNPVPAHGEPTYLIGTEGNNITLPDRVTGCDFNLKVEGWGKETHFMLYNGRIIIRYSDRILLDTSTGQITLTNLQKRDAGKVTINVNTEGPNRCFTNPSTVEYELTVHDSISGPAVETVTATSDSCVLRCAVGNTSDITLRWYKDEEMLKQISSTDSLLLTVTEQNLSSSYRCEAGNPAENTSVHVDVKTLCSGLKHTGDGRKPLWSVLVLVLVLVLVIIALGCCFDLHRKAARCIRRGVYCHTSCDNEEAAADASSQTVNGNMENHHMMPPDAETPV</sequence>
<dbReference type="InterPro" id="IPR007110">
    <property type="entry name" value="Ig-like_dom"/>
</dbReference>
<keyword evidence="6" id="KW-1133">Transmembrane helix</keyword>
<evidence type="ECO:0000256" key="6">
    <source>
        <dbReference type="SAM" id="Phobius"/>
    </source>
</evidence>
<dbReference type="Pfam" id="PF13895">
    <property type="entry name" value="Ig_2"/>
    <property type="match status" value="1"/>
</dbReference>
<accession>A0A9Y4NSW3</accession>
<dbReference type="Proteomes" id="UP000694891">
    <property type="component" value="Unplaced"/>
</dbReference>